<dbReference type="PANTHER" id="PTHR34989">
    <property type="entry name" value="PROTEIN HDED"/>
    <property type="match status" value="1"/>
</dbReference>
<dbReference type="Pfam" id="PF03729">
    <property type="entry name" value="DUF308"/>
    <property type="match status" value="1"/>
</dbReference>
<keyword evidence="1" id="KW-1133">Transmembrane helix</keyword>
<keyword evidence="1" id="KW-0472">Membrane</keyword>
<dbReference type="PANTHER" id="PTHR34989:SF1">
    <property type="entry name" value="PROTEIN HDED"/>
    <property type="match status" value="1"/>
</dbReference>
<feature type="transmembrane region" description="Helical" evidence="1">
    <location>
        <begin position="12"/>
        <end position="29"/>
    </location>
</feature>
<dbReference type="InterPro" id="IPR005325">
    <property type="entry name" value="DUF308_memb"/>
</dbReference>
<organism evidence="2 3">
    <name type="scientific">Candidatus Aveggerthella stercoripullorum</name>
    <dbReference type="NCBI Taxonomy" id="2840688"/>
    <lineage>
        <taxon>Bacteria</taxon>
        <taxon>Bacillati</taxon>
        <taxon>Actinomycetota</taxon>
        <taxon>Coriobacteriia</taxon>
        <taxon>Eggerthellales</taxon>
        <taxon>Eggerthellaceae</taxon>
        <taxon>Eggerthellaceae incertae sedis</taxon>
        <taxon>Candidatus Aveggerthella</taxon>
    </lineage>
</organism>
<comment type="caution">
    <text evidence="2">The sequence shown here is derived from an EMBL/GenBank/DDBJ whole genome shotgun (WGS) entry which is preliminary data.</text>
</comment>
<reference evidence="2" key="2">
    <citation type="journal article" date="2021" name="PeerJ">
        <title>Extensive microbial diversity within the chicken gut microbiome revealed by metagenomics and culture.</title>
        <authorList>
            <person name="Gilroy R."/>
            <person name="Ravi A."/>
            <person name="Getino M."/>
            <person name="Pursley I."/>
            <person name="Horton D.L."/>
            <person name="Alikhan N.F."/>
            <person name="Baker D."/>
            <person name="Gharbi K."/>
            <person name="Hall N."/>
            <person name="Watson M."/>
            <person name="Adriaenssens E.M."/>
            <person name="Foster-Nyarko E."/>
            <person name="Jarju S."/>
            <person name="Secka A."/>
            <person name="Antonio M."/>
            <person name="Oren A."/>
            <person name="Chaudhuri R.R."/>
            <person name="La Ragione R."/>
            <person name="Hildebrand F."/>
            <person name="Pallen M.J."/>
        </authorList>
    </citation>
    <scope>NUCLEOTIDE SEQUENCE</scope>
    <source>
        <strain evidence="2">ChiGjej1B1-2707</strain>
    </source>
</reference>
<feature type="transmembrane region" description="Helical" evidence="1">
    <location>
        <begin position="93"/>
        <end position="112"/>
    </location>
</feature>
<dbReference type="AlphaFoldDB" id="A0A9D1D270"/>
<feature type="transmembrane region" description="Helical" evidence="1">
    <location>
        <begin position="124"/>
        <end position="144"/>
    </location>
</feature>
<protein>
    <submittedName>
        <fullName evidence="2">DUF308 domain-containing protein</fullName>
    </submittedName>
</protein>
<dbReference type="GO" id="GO:0005886">
    <property type="term" value="C:plasma membrane"/>
    <property type="evidence" value="ECO:0007669"/>
    <property type="project" value="TreeGrafter"/>
</dbReference>
<evidence type="ECO:0000313" key="2">
    <source>
        <dbReference type="EMBL" id="HIR00799.1"/>
    </source>
</evidence>
<proteinExistence type="predicted"/>
<keyword evidence="1" id="KW-0812">Transmembrane</keyword>
<evidence type="ECO:0000313" key="3">
    <source>
        <dbReference type="Proteomes" id="UP000824261"/>
    </source>
</evidence>
<reference evidence="2" key="1">
    <citation type="submission" date="2020-10" db="EMBL/GenBank/DDBJ databases">
        <authorList>
            <person name="Gilroy R."/>
        </authorList>
    </citation>
    <scope>NUCLEOTIDE SEQUENCE</scope>
    <source>
        <strain evidence="2">ChiGjej1B1-2707</strain>
    </source>
</reference>
<evidence type="ECO:0000256" key="1">
    <source>
        <dbReference type="SAM" id="Phobius"/>
    </source>
</evidence>
<dbReference type="EMBL" id="DVGB01000005">
    <property type="protein sequence ID" value="HIR00799.1"/>
    <property type="molecule type" value="Genomic_DNA"/>
</dbReference>
<gene>
    <name evidence="2" type="ORF">IAA69_00755</name>
</gene>
<accession>A0A9D1D270</accession>
<dbReference type="InterPro" id="IPR052712">
    <property type="entry name" value="Acid_resist_chaperone_HdeD"/>
</dbReference>
<feature type="transmembrane region" description="Helical" evidence="1">
    <location>
        <begin position="35"/>
        <end position="57"/>
    </location>
</feature>
<sequence length="177" mass="19049">MATYKKKWDWTLIVIGVLLIVCGIVAATYPGLTLVIITTMVGIGYLLSGVGDVAAYFKLRKHMDVSGWALAYAVLDIVLGALLLLYPVAFMALVPWIVAFGFLLFGIVEIWISVKAKQAGGPNWGLGMVSGVVNILCALALFFVPASFALFIALMAVWRGIKLIGDGITVGKVVRMR</sequence>
<feature type="transmembrane region" description="Helical" evidence="1">
    <location>
        <begin position="69"/>
        <end position="87"/>
    </location>
</feature>
<dbReference type="Proteomes" id="UP000824261">
    <property type="component" value="Unassembled WGS sequence"/>
</dbReference>
<name>A0A9D1D270_9ACTN</name>